<keyword evidence="15" id="KW-0539">Nucleus</keyword>
<comment type="subcellular location">
    <subcellularLocation>
        <location evidence="2">Nucleus</location>
    </subcellularLocation>
</comment>
<dbReference type="Pfam" id="PF00097">
    <property type="entry name" value="zf-C3HC4"/>
    <property type="match status" value="1"/>
</dbReference>
<keyword evidence="24" id="KW-1185">Reference proteome</keyword>
<dbReference type="SMART" id="SM00184">
    <property type="entry name" value="RING"/>
    <property type="match status" value="1"/>
</dbReference>
<comment type="similarity">
    <text evidence="4">Belongs to the RAD18 family.</text>
</comment>
<evidence type="ECO:0000313" key="24">
    <source>
        <dbReference type="Proteomes" id="UP000094236"/>
    </source>
</evidence>
<keyword evidence="10 19" id="KW-0863">Zinc-finger</keyword>
<keyword evidence="8" id="KW-0479">Metal-binding</keyword>
<evidence type="ECO:0000259" key="22">
    <source>
        <dbReference type="PROSITE" id="PS50800"/>
    </source>
</evidence>
<dbReference type="Pfam" id="PF02037">
    <property type="entry name" value="SAP"/>
    <property type="match status" value="1"/>
</dbReference>
<dbReference type="PROSITE" id="PS50089">
    <property type="entry name" value="ZF_RING_2"/>
    <property type="match status" value="1"/>
</dbReference>
<feature type="region of interest" description="Disordered" evidence="20">
    <location>
        <begin position="277"/>
        <end position="302"/>
    </location>
</feature>
<evidence type="ECO:0000256" key="14">
    <source>
        <dbReference type="ARBA" id="ARBA00023204"/>
    </source>
</evidence>
<evidence type="ECO:0000256" key="18">
    <source>
        <dbReference type="ARBA" id="ARBA00082369"/>
    </source>
</evidence>
<evidence type="ECO:0000259" key="21">
    <source>
        <dbReference type="PROSITE" id="PS50089"/>
    </source>
</evidence>
<feature type="compositionally biased region" description="Low complexity" evidence="20">
    <location>
        <begin position="277"/>
        <end position="292"/>
    </location>
</feature>
<dbReference type="GO" id="GO:0006513">
    <property type="term" value="P:protein monoubiquitination"/>
    <property type="evidence" value="ECO:0007669"/>
    <property type="project" value="InterPro"/>
</dbReference>
<evidence type="ECO:0000256" key="8">
    <source>
        <dbReference type="ARBA" id="ARBA00022723"/>
    </source>
</evidence>
<dbReference type="PANTHER" id="PTHR14134:SF2">
    <property type="entry name" value="E3 UBIQUITIN-PROTEIN LIGASE RAD18"/>
    <property type="match status" value="1"/>
</dbReference>
<dbReference type="EMBL" id="KV454017">
    <property type="protein sequence ID" value="ODV93606.1"/>
    <property type="molecule type" value="Genomic_DNA"/>
</dbReference>
<dbReference type="AlphaFoldDB" id="A0A1E4TPB8"/>
<feature type="compositionally biased region" description="Polar residues" evidence="20">
    <location>
        <begin position="463"/>
        <end position="482"/>
    </location>
</feature>
<dbReference type="Proteomes" id="UP000094236">
    <property type="component" value="Unassembled WGS sequence"/>
</dbReference>
<evidence type="ECO:0000256" key="5">
    <source>
        <dbReference type="ARBA" id="ARBA00012483"/>
    </source>
</evidence>
<evidence type="ECO:0000256" key="9">
    <source>
        <dbReference type="ARBA" id="ARBA00022763"/>
    </source>
</evidence>
<dbReference type="STRING" id="669874.A0A1E4TPB8"/>
<evidence type="ECO:0000256" key="10">
    <source>
        <dbReference type="ARBA" id="ARBA00022771"/>
    </source>
</evidence>
<dbReference type="InterPro" id="IPR017907">
    <property type="entry name" value="Znf_RING_CS"/>
</dbReference>
<dbReference type="FunFam" id="3.30.40.10:FF:000172">
    <property type="entry name" value="E3 ubiquitin-protein ligase RAD18"/>
    <property type="match status" value="1"/>
</dbReference>
<name>A0A1E4TPB8_PACTA</name>
<evidence type="ECO:0000256" key="20">
    <source>
        <dbReference type="SAM" id="MobiDB-lite"/>
    </source>
</evidence>
<sequence length="482" mass="54894">MEEVPLSDPSDWLQTKLPEIYQLDSMLRCYICKEFMNAPVLTGCGHSFCSFCIRSAILYNGKCPLCNEEQIESRLRKNLLLDQVIKFFKNHTKDLQKMLTKDEELSSDISKDDIVELDSKEPDVISLDSDEDSNSNNNINNREKRKIFNQSIKYSSRKKQKKSQPPSVTEQLRQREPIVECPICHEFMAVTKLEGEHIDFCLSKDNPKNVTKLQALPQSASESASESASPRKITQNIPKTYLMKSSKKYSINGDPSSTSSFSSSSGKLKTLSSFLSSKNSDASSDQDTASASNTQIDRDNKYQIQKNSKNLKKLMKLDFNSLSTSKLKEKLSTLSLSTVGTRQQLELRYNQYSILFNSNLDSLNPVSEKILKRDLTQWEFLNNNLDDNMMKNKVLFTNDHENERNKSFDRKSWSSEHNNNFNKLTKLAKAGNIKKADQNGEVAKNTNKNQRTVTKEITDENTEISTPFGESQDQIPTDNGKE</sequence>
<evidence type="ECO:0000256" key="1">
    <source>
        <dbReference type="ARBA" id="ARBA00000900"/>
    </source>
</evidence>
<gene>
    <name evidence="23" type="ORF">PACTADRAFT_35366</name>
</gene>
<evidence type="ECO:0000313" key="23">
    <source>
        <dbReference type="EMBL" id="ODV93606.1"/>
    </source>
</evidence>
<dbReference type="GO" id="GO:0003697">
    <property type="term" value="F:single-stranded DNA binding"/>
    <property type="evidence" value="ECO:0007669"/>
    <property type="project" value="InterPro"/>
</dbReference>
<feature type="region of interest" description="Disordered" evidence="20">
    <location>
        <begin position="125"/>
        <end position="144"/>
    </location>
</feature>
<dbReference type="InterPro" id="IPR003034">
    <property type="entry name" value="SAP_dom"/>
</dbReference>
<feature type="domain" description="RING-type" evidence="21">
    <location>
        <begin position="29"/>
        <end position="67"/>
    </location>
</feature>
<dbReference type="GO" id="GO:0006301">
    <property type="term" value="P:DNA damage tolerance"/>
    <property type="evidence" value="ECO:0007669"/>
    <property type="project" value="InterPro"/>
</dbReference>
<dbReference type="InterPro" id="IPR039577">
    <property type="entry name" value="Rad18"/>
</dbReference>
<keyword evidence="9" id="KW-0227">DNA damage</keyword>
<dbReference type="OrthoDB" id="9049620at2759"/>
<keyword evidence="11" id="KW-0833">Ubl conjugation pathway</keyword>
<dbReference type="SUPFAM" id="SSF57850">
    <property type="entry name" value="RING/U-box"/>
    <property type="match status" value="1"/>
</dbReference>
<evidence type="ECO:0000256" key="12">
    <source>
        <dbReference type="ARBA" id="ARBA00022833"/>
    </source>
</evidence>
<organism evidence="23 24">
    <name type="scientific">Pachysolen tannophilus NRRL Y-2460</name>
    <dbReference type="NCBI Taxonomy" id="669874"/>
    <lineage>
        <taxon>Eukaryota</taxon>
        <taxon>Fungi</taxon>
        <taxon>Dikarya</taxon>
        <taxon>Ascomycota</taxon>
        <taxon>Saccharomycotina</taxon>
        <taxon>Pichiomycetes</taxon>
        <taxon>Pachysolenaceae</taxon>
        <taxon>Pachysolen</taxon>
    </lineage>
</organism>
<keyword evidence="13" id="KW-0238">DNA-binding</keyword>
<evidence type="ECO:0000256" key="17">
    <source>
        <dbReference type="ARBA" id="ARBA00074353"/>
    </source>
</evidence>
<dbReference type="PANTHER" id="PTHR14134">
    <property type="entry name" value="E3 UBIQUITIN-PROTEIN LIGASE RAD18"/>
    <property type="match status" value="1"/>
</dbReference>
<comment type="pathway">
    <text evidence="3">Protein modification; protein ubiquitination.</text>
</comment>
<comment type="catalytic activity">
    <reaction evidence="1">
        <text>S-ubiquitinyl-[E2 ubiquitin-conjugating enzyme]-L-cysteine + [acceptor protein]-L-lysine = [E2 ubiquitin-conjugating enzyme]-L-cysteine + N(6)-ubiquitinyl-[acceptor protein]-L-lysine.</text>
        <dbReference type="EC" id="2.3.2.27"/>
    </reaction>
</comment>
<keyword evidence="7" id="KW-0808">Transferase</keyword>
<dbReference type="PROSITE" id="PS00518">
    <property type="entry name" value="ZF_RING_1"/>
    <property type="match status" value="1"/>
</dbReference>
<dbReference type="PROSITE" id="PS50800">
    <property type="entry name" value="SAP"/>
    <property type="match status" value="1"/>
</dbReference>
<dbReference type="GO" id="GO:0008270">
    <property type="term" value="F:zinc ion binding"/>
    <property type="evidence" value="ECO:0007669"/>
    <property type="project" value="UniProtKB-KW"/>
</dbReference>
<feature type="region of interest" description="Disordered" evidence="20">
    <location>
        <begin position="214"/>
        <end position="239"/>
    </location>
</feature>
<accession>A0A1E4TPB8</accession>
<evidence type="ECO:0000256" key="19">
    <source>
        <dbReference type="PROSITE-ProRule" id="PRU00175"/>
    </source>
</evidence>
<reference evidence="24" key="1">
    <citation type="submission" date="2016-05" db="EMBL/GenBank/DDBJ databases">
        <title>Comparative genomics of biotechnologically important yeasts.</title>
        <authorList>
            <consortium name="DOE Joint Genome Institute"/>
            <person name="Riley R."/>
            <person name="Haridas S."/>
            <person name="Wolfe K.H."/>
            <person name="Lopes M.R."/>
            <person name="Hittinger C.T."/>
            <person name="Goker M."/>
            <person name="Salamov A."/>
            <person name="Wisecaver J."/>
            <person name="Long T.M."/>
            <person name="Aerts A.L."/>
            <person name="Barry K."/>
            <person name="Choi C."/>
            <person name="Clum A."/>
            <person name="Coughlan A.Y."/>
            <person name="Deshpande S."/>
            <person name="Douglass A.P."/>
            <person name="Hanson S.J."/>
            <person name="Klenk H.-P."/>
            <person name="Labutti K."/>
            <person name="Lapidus A."/>
            <person name="Lindquist E."/>
            <person name="Lipzen A."/>
            <person name="Meier-Kolthoff J.P."/>
            <person name="Ohm R.A."/>
            <person name="Otillar R.P."/>
            <person name="Pangilinan J."/>
            <person name="Peng Y."/>
            <person name="Rokas A."/>
            <person name="Rosa C.A."/>
            <person name="Scheuner C."/>
            <person name="Sibirny A.A."/>
            <person name="Slot J.C."/>
            <person name="Stielow J.B."/>
            <person name="Sun H."/>
            <person name="Kurtzman C.P."/>
            <person name="Blackwell M."/>
            <person name="Grigoriev I.V."/>
            <person name="Jeffries T.W."/>
        </authorList>
    </citation>
    <scope>NUCLEOTIDE SEQUENCE [LARGE SCALE GENOMIC DNA]</scope>
    <source>
        <strain evidence="24">NRRL Y-2460</strain>
    </source>
</reference>
<dbReference type="InterPro" id="IPR013083">
    <property type="entry name" value="Znf_RING/FYVE/PHD"/>
</dbReference>
<evidence type="ECO:0000256" key="11">
    <source>
        <dbReference type="ARBA" id="ARBA00022786"/>
    </source>
</evidence>
<evidence type="ECO:0000256" key="2">
    <source>
        <dbReference type="ARBA" id="ARBA00004123"/>
    </source>
</evidence>
<dbReference type="GO" id="GO:0061630">
    <property type="term" value="F:ubiquitin protein ligase activity"/>
    <property type="evidence" value="ECO:0007669"/>
    <property type="project" value="UniProtKB-EC"/>
</dbReference>
<dbReference type="EC" id="2.3.2.27" evidence="5"/>
<evidence type="ECO:0000256" key="6">
    <source>
        <dbReference type="ARBA" id="ARBA00015551"/>
    </source>
</evidence>
<proteinExistence type="inferred from homology"/>
<evidence type="ECO:0000256" key="3">
    <source>
        <dbReference type="ARBA" id="ARBA00004906"/>
    </source>
</evidence>
<dbReference type="GO" id="GO:0006281">
    <property type="term" value="P:DNA repair"/>
    <property type="evidence" value="ECO:0007669"/>
    <property type="project" value="UniProtKB-KW"/>
</dbReference>
<dbReference type="SMART" id="SM00513">
    <property type="entry name" value="SAP"/>
    <property type="match status" value="1"/>
</dbReference>
<dbReference type="Gene3D" id="3.30.40.10">
    <property type="entry name" value="Zinc/RING finger domain, C3HC4 (zinc finger)"/>
    <property type="match status" value="1"/>
</dbReference>
<dbReference type="InterPro" id="IPR001841">
    <property type="entry name" value="Znf_RING"/>
</dbReference>
<evidence type="ECO:0000256" key="4">
    <source>
        <dbReference type="ARBA" id="ARBA00009506"/>
    </source>
</evidence>
<feature type="domain" description="SAP" evidence="22">
    <location>
        <begin position="319"/>
        <end position="353"/>
    </location>
</feature>
<protein>
    <recommendedName>
        <fullName evidence="6">Postreplication repair E3 ubiquitin-protein ligase RAD18</fullName>
        <ecNumber evidence="5">2.3.2.27</ecNumber>
    </recommendedName>
    <alternativeName>
        <fullName evidence="17">Postreplication repair E3 ubiquitin-protein ligase rad18</fullName>
    </alternativeName>
    <alternativeName>
        <fullName evidence="16 18">RING-type E3 ubiquitin transferase RAD18</fullName>
    </alternativeName>
</protein>
<dbReference type="GO" id="GO:0097505">
    <property type="term" value="C:Rad6-Rad18 complex"/>
    <property type="evidence" value="ECO:0007669"/>
    <property type="project" value="TreeGrafter"/>
</dbReference>
<dbReference type="GO" id="GO:0005634">
    <property type="term" value="C:nucleus"/>
    <property type="evidence" value="ECO:0007669"/>
    <property type="project" value="UniProtKB-SubCell"/>
</dbReference>
<evidence type="ECO:0000256" key="7">
    <source>
        <dbReference type="ARBA" id="ARBA00022679"/>
    </source>
</evidence>
<keyword evidence="12" id="KW-0862">Zinc</keyword>
<keyword evidence="14" id="KW-0234">DNA repair</keyword>
<evidence type="ECO:0000256" key="13">
    <source>
        <dbReference type="ARBA" id="ARBA00023125"/>
    </source>
</evidence>
<dbReference type="InterPro" id="IPR018957">
    <property type="entry name" value="Znf_C3HC4_RING-type"/>
</dbReference>
<evidence type="ECO:0000256" key="15">
    <source>
        <dbReference type="ARBA" id="ARBA00023242"/>
    </source>
</evidence>
<feature type="region of interest" description="Disordered" evidence="20">
    <location>
        <begin position="435"/>
        <end position="482"/>
    </location>
</feature>
<feature type="region of interest" description="Disordered" evidence="20">
    <location>
        <begin position="152"/>
        <end position="173"/>
    </location>
</feature>
<feature type="compositionally biased region" description="Low complexity" evidence="20">
    <location>
        <begin position="214"/>
        <end position="230"/>
    </location>
</feature>
<evidence type="ECO:0000256" key="16">
    <source>
        <dbReference type="ARBA" id="ARBA00031783"/>
    </source>
</evidence>